<reference evidence="3" key="1">
    <citation type="submission" date="2017-05" db="EMBL/GenBank/DDBJ databases">
        <authorList>
            <person name="Rodrigo-Torres L."/>
            <person name="Arahal R. D."/>
            <person name="Lucena T."/>
        </authorList>
    </citation>
    <scope>NUCLEOTIDE SEQUENCE [LARGE SCALE GENOMIC DNA]</scope>
    <source>
        <strain evidence="3">CECT 8715</strain>
    </source>
</reference>
<organism evidence="2 3">
    <name type="scientific">Ruegeria arenilitoris</name>
    <dbReference type="NCBI Taxonomy" id="1173585"/>
    <lineage>
        <taxon>Bacteria</taxon>
        <taxon>Pseudomonadati</taxon>
        <taxon>Pseudomonadota</taxon>
        <taxon>Alphaproteobacteria</taxon>
        <taxon>Rhodobacterales</taxon>
        <taxon>Roseobacteraceae</taxon>
        <taxon>Ruegeria</taxon>
    </lineage>
</organism>
<protein>
    <recommendedName>
        <fullName evidence="1">YjiS-like domain-containing protein</fullName>
    </recommendedName>
</protein>
<evidence type="ECO:0000259" key="1">
    <source>
        <dbReference type="Pfam" id="PF06568"/>
    </source>
</evidence>
<dbReference type="RefSeq" id="WP_093964754.1">
    <property type="nucleotide sequence ID" value="NZ_FXYG01000004.1"/>
</dbReference>
<dbReference type="Pfam" id="PF06568">
    <property type="entry name" value="YjiS-like"/>
    <property type="match status" value="1"/>
</dbReference>
<dbReference type="EMBL" id="FXYG01000004">
    <property type="protein sequence ID" value="SMX47978.1"/>
    <property type="molecule type" value="Genomic_DNA"/>
</dbReference>
<name>A0A238KZ53_9RHOB</name>
<gene>
    <name evidence="2" type="ORF">RUA8715_03280</name>
</gene>
<sequence>MTQIAAHRPCASASIKTGNWLQRMLAAAHQRRELARLDDRALQDIGITRSEALTEASRPFWDAPETWRKRP</sequence>
<feature type="domain" description="YjiS-like" evidence="1">
    <location>
        <begin position="20"/>
        <end position="52"/>
    </location>
</feature>
<evidence type="ECO:0000313" key="3">
    <source>
        <dbReference type="Proteomes" id="UP000202485"/>
    </source>
</evidence>
<dbReference type="Proteomes" id="UP000202485">
    <property type="component" value="Unassembled WGS sequence"/>
</dbReference>
<proteinExistence type="predicted"/>
<evidence type="ECO:0000313" key="2">
    <source>
        <dbReference type="EMBL" id="SMX47978.1"/>
    </source>
</evidence>
<keyword evidence="3" id="KW-1185">Reference proteome</keyword>
<dbReference type="InterPro" id="IPR009506">
    <property type="entry name" value="YjiS-like"/>
</dbReference>
<dbReference type="AlphaFoldDB" id="A0A238KZ53"/>
<accession>A0A238KZ53</accession>